<feature type="non-terminal residue" evidence="1">
    <location>
        <position position="1"/>
    </location>
</feature>
<gene>
    <name evidence="1" type="ORF">MNBD_GAMMA24-2830</name>
</gene>
<dbReference type="EMBL" id="UOFZ01000005">
    <property type="protein sequence ID" value="VAX11902.1"/>
    <property type="molecule type" value="Genomic_DNA"/>
</dbReference>
<protein>
    <submittedName>
        <fullName evidence="1">Uncharacterized protein</fullName>
    </submittedName>
</protein>
<organism evidence="1">
    <name type="scientific">hydrothermal vent metagenome</name>
    <dbReference type="NCBI Taxonomy" id="652676"/>
    <lineage>
        <taxon>unclassified sequences</taxon>
        <taxon>metagenomes</taxon>
        <taxon>ecological metagenomes</taxon>
    </lineage>
</organism>
<name>A0A3B1B6U4_9ZZZZ</name>
<proteinExistence type="predicted"/>
<accession>A0A3B1B6U4</accession>
<sequence>EPYGIAREIYQDPMAARPAGVEPAPMEQHDFQMDRLSRLVRKAIEGEVISLSRGAEILHLSLKQMRELSASWIA</sequence>
<dbReference type="AlphaFoldDB" id="A0A3B1B6U4"/>
<reference evidence="1" key="1">
    <citation type="submission" date="2018-06" db="EMBL/GenBank/DDBJ databases">
        <authorList>
            <person name="Zhirakovskaya E."/>
        </authorList>
    </citation>
    <scope>NUCLEOTIDE SEQUENCE</scope>
</reference>
<evidence type="ECO:0000313" key="1">
    <source>
        <dbReference type="EMBL" id="VAX11902.1"/>
    </source>
</evidence>